<comment type="caution">
    <text evidence="1">The sequence shown here is derived from an EMBL/GenBank/DDBJ whole genome shotgun (WGS) entry which is preliminary data.</text>
</comment>
<name>A0ABT8FHX4_9ACTN</name>
<reference evidence="1" key="1">
    <citation type="submission" date="2023-06" db="EMBL/GenBank/DDBJ databases">
        <title>Draft genome sequence of Nocardioides sp. SOB77.</title>
        <authorList>
            <person name="Zhang G."/>
        </authorList>
    </citation>
    <scope>NUCLEOTIDE SEQUENCE</scope>
    <source>
        <strain evidence="1">SOB77</strain>
    </source>
</reference>
<organism evidence="1 2">
    <name type="scientific">Nocardioides oceani</name>
    <dbReference type="NCBI Taxonomy" id="3058369"/>
    <lineage>
        <taxon>Bacteria</taxon>
        <taxon>Bacillati</taxon>
        <taxon>Actinomycetota</taxon>
        <taxon>Actinomycetes</taxon>
        <taxon>Propionibacteriales</taxon>
        <taxon>Nocardioidaceae</taxon>
        <taxon>Nocardioides</taxon>
    </lineage>
</organism>
<proteinExistence type="predicted"/>
<sequence>MLARHHQVALLDPTLTRVLTVPTEAGPRLVALEHRWPDHRDLVAAVGDPGAFVAGPPWREDDGTITNVLVGDGGTDRSDATWWPLDDLTPLGLRPGQEAGLRRAVAERLDGAPDDGRSAWWLPGWREQVTAWLDEVLPLHGHARSGDPEPVKVWSLSAVLRLPVEAGELWFKATCPGFHDEPALTQAVAGLAPDLLPRVLAVEPTGPGC</sequence>
<gene>
    <name evidence="1" type="ORF">QWY28_13580</name>
</gene>
<accession>A0ABT8FHX4</accession>
<evidence type="ECO:0000313" key="2">
    <source>
        <dbReference type="Proteomes" id="UP001168620"/>
    </source>
</evidence>
<protein>
    <recommendedName>
        <fullName evidence="3">DUF317 domain-containing protein</fullName>
    </recommendedName>
</protein>
<evidence type="ECO:0008006" key="3">
    <source>
        <dbReference type="Google" id="ProtNLM"/>
    </source>
</evidence>
<dbReference type="RefSeq" id="WP_300953089.1">
    <property type="nucleotide sequence ID" value="NZ_JAUHJQ010000005.1"/>
</dbReference>
<evidence type="ECO:0000313" key="1">
    <source>
        <dbReference type="EMBL" id="MDN4173987.1"/>
    </source>
</evidence>
<keyword evidence="2" id="KW-1185">Reference proteome</keyword>
<dbReference type="EMBL" id="JAUHJQ010000005">
    <property type="protein sequence ID" value="MDN4173987.1"/>
    <property type="molecule type" value="Genomic_DNA"/>
</dbReference>
<dbReference type="Proteomes" id="UP001168620">
    <property type="component" value="Unassembled WGS sequence"/>
</dbReference>